<name>A0A1X0QM51_RHIZD</name>
<organism evidence="1">
    <name type="scientific">Rhizopus microsporus var. microsporus</name>
    <dbReference type="NCBI Taxonomy" id="86635"/>
    <lineage>
        <taxon>Eukaryota</taxon>
        <taxon>Fungi</taxon>
        <taxon>Fungi incertae sedis</taxon>
        <taxon>Mucoromycota</taxon>
        <taxon>Mucoromycotina</taxon>
        <taxon>Mucoromycetes</taxon>
        <taxon>Mucorales</taxon>
        <taxon>Mucorineae</taxon>
        <taxon>Rhizopodaceae</taxon>
        <taxon>Rhizopus</taxon>
    </lineage>
</organism>
<dbReference type="Proteomes" id="UP000242414">
    <property type="component" value="Unassembled WGS sequence"/>
</dbReference>
<sequence>MSQETDDYVITISLPTKPGSDLASKLLLQHEEIIHTIVNNVTDGDINGSMYKATTNEYPDSRKSDVVYIPHSCKITEATSPIVVEIQQIIDWSFMRRLMRYCLSICDAHKVMPKVLVFAIKGFSSKAFLNEFTLERGYYTINSKMWAQTIRVYSLDSIADLVDYQETLRPIVALVYFLCSQEKSIISLDLCDDAEIRKLYVLAEEIFSDYIVNEKTADDFALDIIKKTSSQFSKIISCAESSNQSSLKKIIAYAKNGVEYTSKKRKLFVGDTEKSPHVTPVEVEDSADLHFVKQYLAALNGQKTDWKKCYEQGKKQSLFNRFGSFLSLKGAYHKNRL</sequence>
<dbReference type="EMBL" id="KV922253">
    <property type="protein sequence ID" value="ORE00839.1"/>
    <property type="molecule type" value="Genomic_DNA"/>
</dbReference>
<dbReference type="AlphaFoldDB" id="A0A1X0QM51"/>
<accession>A0A1X0QM51</accession>
<protein>
    <submittedName>
        <fullName evidence="1">Uncharacterized protein</fullName>
    </submittedName>
</protein>
<dbReference type="OrthoDB" id="2269713at2759"/>
<gene>
    <name evidence="1" type="ORF">BCV72DRAFT_283131</name>
</gene>
<reference evidence="1" key="1">
    <citation type="journal article" date="2016" name="Proc. Natl. Acad. Sci. U.S.A.">
        <title>Lipid metabolic changes in an early divergent fungus govern the establishment of a mutualistic symbiosis with endobacteria.</title>
        <authorList>
            <person name="Lastovetsky O.A."/>
            <person name="Gaspar M.L."/>
            <person name="Mondo S.J."/>
            <person name="LaButti K.M."/>
            <person name="Sandor L."/>
            <person name="Grigoriev I.V."/>
            <person name="Henry S.A."/>
            <person name="Pawlowska T.E."/>
        </authorList>
    </citation>
    <scope>NUCLEOTIDE SEQUENCE [LARGE SCALE GENOMIC DNA]</scope>
    <source>
        <strain evidence="1">ATCC 52814</strain>
    </source>
</reference>
<proteinExistence type="predicted"/>
<evidence type="ECO:0000313" key="1">
    <source>
        <dbReference type="EMBL" id="ORE00839.1"/>
    </source>
</evidence>
<dbReference type="VEuPathDB" id="FungiDB:BCV72DRAFT_283131"/>